<sequence>MFKEEEQARINCEGLGYWAEQLENQRRLFLQLKETYQSAVKILPNDDVYSAKCSKKLQGLLTAITAYEKQNSTLRRYFISKGESGGMYRAALQFLVKGGKTVGKEALITGTKVINDILSTCNISTPVTCTASVPSVL</sequence>
<gene>
    <name evidence="1" type="ORF">CDAR_291791</name>
</gene>
<keyword evidence="2" id="KW-1185">Reference proteome</keyword>
<reference evidence="1 2" key="1">
    <citation type="submission" date="2021-06" db="EMBL/GenBank/DDBJ databases">
        <title>Caerostris darwini draft genome.</title>
        <authorList>
            <person name="Kono N."/>
            <person name="Arakawa K."/>
        </authorList>
    </citation>
    <scope>NUCLEOTIDE SEQUENCE [LARGE SCALE GENOMIC DNA]</scope>
</reference>
<evidence type="ECO:0000313" key="1">
    <source>
        <dbReference type="EMBL" id="GIX88024.1"/>
    </source>
</evidence>
<dbReference type="Proteomes" id="UP001054837">
    <property type="component" value="Unassembled WGS sequence"/>
</dbReference>
<proteinExistence type="predicted"/>
<protein>
    <submittedName>
        <fullName evidence="1">Uncharacterized protein</fullName>
    </submittedName>
</protein>
<dbReference type="EMBL" id="BPLQ01002033">
    <property type="protein sequence ID" value="GIX88024.1"/>
    <property type="molecule type" value="Genomic_DNA"/>
</dbReference>
<accession>A0AAV4NUB8</accession>
<comment type="caution">
    <text evidence="1">The sequence shown here is derived from an EMBL/GenBank/DDBJ whole genome shotgun (WGS) entry which is preliminary data.</text>
</comment>
<dbReference type="AlphaFoldDB" id="A0AAV4NUB8"/>
<organism evidence="1 2">
    <name type="scientific">Caerostris darwini</name>
    <dbReference type="NCBI Taxonomy" id="1538125"/>
    <lineage>
        <taxon>Eukaryota</taxon>
        <taxon>Metazoa</taxon>
        <taxon>Ecdysozoa</taxon>
        <taxon>Arthropoda</taxon>
        <taxon>Chelicerata</taxon>
        <taxon>Arachnida</taxon>
        <taxon>Araneae</taxon>
        <taxon>Araneomorphae</taxon>
        <taxon>Entelegynae</taxon>
        <taxon>Araneoidea</taxon>
        <taxon>Araneidae</taxon>
        <taxon>Caerostris</taxon>
    </lineage>
</organism>
<evidence type="ECO:0000313" key="2">
    <source>
        <dbReference type="Proteomes" id="UP001054837"/>
    </source>
</evidence>
<name>A0AAV4NUB8_9ARAC</name>